<dbReference type="GO" id="GO:0016646">
    <property type="term" value="F:oxidoreductase activity, acting on the CH-NH group of donors, NAD or NADP as acceptor"/>
    <property type="evidence" value="ECO:0007669"/>
    <property type="project" value="UniProtKB-ARBA"/>
</dbReference>
<comment type="caution">
    <text evidence="5">The sequence shown here is derived from an EMBL/GenBank/DDBJ whole genome shotgun (WGS) entry which is preliminary data.</text>
</comment>
<sequence>MAKIKTKIGNDYCPQALFLYGTKQEDGQPHFGLFCWFGYYHSSEGIGVMACIGEEKQTKDLIRKNGIFSANLVSERLLPLADYYGCICGRTTPDKMKHLPTVEWGQVLDVPIIAESPVSFELEVKKAIPMGDGSDIFLCLIRNVTQDEKLLDIEVPFTERLMKAAPVLAPGENTYFSIDGRYLGKWGEPMKNLTDIKE</sequence>
<dbReference type="SUPFAM" id="SSF50475">
    <property type="entry name" value="FMN-binding split barrel"/>
    <property type="match status" value="1"/>
</dbReference>
<dbReference type="InterPro" id="IPR052174">
    <property type="entry name" value="Flavoredoxin"/>
</dbReference>
<comment type="cofactor">
    <cofactor evidence="1">
        <name>FMN</name>
        <dbReference type="ChEBI" id="CHEBI:58210"/>
    </cofactor>
</comment>
<comment type="similarity">
    <text evidence="3">Belongs to the flavoredoxin family.</text>
</comment>
<dbReference type="EMBL" id="RAYQ01000018">
    <property type="protein sequence ID" value="RKI89951.1"/>
    <property type="molecule type" value="Genomic_DNA"/>
</dbReference>
<dbReference type="Pfam" id="PF01613">
    <property type="entry name" value="Flavin_Reduct"/>
    <property type="match status" value="1"/>
</dbReference>
<evidence type="ECO:0000259" key="4">
    <source>
        <dbReference type="Pfam" id="PF01613"/>
    </source>
</evidence>
<dbReference type="Proteomes" id="UP000280696">
    <property type="component" value="Unassembled WGS sequence"/>
</dbReference>
<dbReference type="OrthoDB" id="9806228at2"/>
<protein>
    <submittedName>
        <fullName evidence="5">Flavin reductase</fullName>
    </submittedName>
</protein>
<keyword evidence="2" id="KW-0285">Flavoprotein</keyword>
<organism evidence="5 6">
    <name type="scientific">Parablautia intestinalis</name>
    <dbReference type="NCBI Taxonomy" id="2320100"/>
    <lineage>
        <taxon>Bacteria</taxon>
        <taxon>Bacillati</taxon>
        <taxon>Bacillota</taxon>
        <taxon>Clostridia</taxon>
        <taxon>Lachnospirales</taxon>
        <taxon>Lachnospiraceae</taxon>
        <taxon>Parablautia</taxon>
    </lineage>
</organism>
<evidence type="ECO:0000313" key="5">
    <source>
        <dbReference type="EMBL" id="RKI89951.1"/>
    </source>
</evidence>
<accession>A0A3A9AQT8</accession>
<dbReference type="GO" id="GO:0010181">
    <property type="term" value="F:FMN binding"/>
    <property type="evidence" value="ECO:0007669"/>
    <property type="project" value="InterPro"/>
</dbReference>
<dbReference type="AlphaFoldDB" id="A0A3A9AQT8"/>
<evidence type="ECO:0000256" key="1">
    <source>
        <dbReference type="ARBA" id="ARBA00001917"/>
    </source>
</evidence>
<dbReference type="InterPro" id="IPR012349">
    <property type="entry name" value="Split_barrel_FMN-bd"/>
</dbReference>
<reference evidence="5 6" key="1">
    <citation type="submission" date="2018-09" db="EMBL/GenBank/DDBJ databases">
        <title>Murine metabolic-syndrome-specific gut microbial biobank.</title>
        <authorList>
            <person name="Liu C."/>
        </authorList>
    </citation>
    <scope>NUCLEOTIDE SEQUENCE [LARGE SCALE GENOMIC DNA]</scope>
    <source>
        <strain evidence="5 6">0.1xD8-82</strain>
    </source>
</reference>
<evidence type="ECO:0000256" key="3">
    <source>
        <dbReference type="ARBA" id="ARBA00038054"/>
    </source>
</evidence>
<evidence type="ECO:0000256" key="2">
    <source>
        <dbReference type="ARBA" id="ARBA00022630"/>
    </source>
</evidence>
<name>A0A3A9AQT8_9FIRM</name>
<evidence type="ECO:0000313" key="6">
    <source>
        <dbReference type="Proteomes" id="UP000280696"/>
    </source>
</evidence>
<feature type="domain" description="Flavin reductase like" evidence="4">
    <location>
        <begin position="14"/>
        <end position="149"/>
    </location>
</feature>
<gene>
    <name evidence="5" type="ORF">D7V94_16130</name>
</gene>
<proteinExistence type="inferred from homology"/>
<dbReference type="InterPro" id="IPR002563">
    <property type="entry name" value="Flavin_Rdtase-like_dom"/>
</dbReference>
<keyword evidence="6" id="KW-1185">Reference proteome</keyword>
<dbReference type="PANTHER" id="PTHR43567:SF1">
    <property type="entry name" value="FLAVOREDOXIN"/>
    <property type="match status" value="1"/>
</dbReference>
<dbReference type="Gene3D" id="2.30.110.10">
    <property type="entry name" value="Electron Transport, Fmn-binding Protein, Chain A"/>
    <property type="match status" value="1"/>
</dbReference>
<dbReference type="PANTHER" id="PTHR43567">
    <property type="entry name" value="FLAVOREDOXIN-RELATED-RELATED"/>
    <property type="match status" value="1"/>
</dbReference>